<organism evidence="1 2">
    <name type="scientific">Gossypium australe</name>
    <dbReference type="NCBI Taxonomy" id="47621"/>
    <lineage>
        <taxon>Eukaryota</taxon>
        <taxon>Viridiplantae</taxon>
        <taxon>Streptophyta</taxon>
        <taxon>Embryophyta</taxon>
        <taxon>Tracheophyta</taxon>
        <taxon>Spermatophyta</taxon>
        <taxon>Magnoliopsida</taxon>
        <taxon>eudicotyledons</taxon>
        <taxon>Gunneridae</taxon>
        <taxon>Pentapetalae</taxon>
        <taxon>rosids</taxon>
        <taxon>malvids</taxon>
        <taxon>Malvales</taxon>
        <taxon>Malvaceae</taxon>
        <taxon>Malvoideae</taxon>
        <taxon>Gossypium</taxon>
    </lineage>
</organism>
<dbReference type="PANTHER" id="PTHR33116:SF86">
    <property type="entry name" value="REVERSE TRANSCRIPTASE DOMAIN-CONTAINING PROTEIN"/>
    <property type="match status" value="1"/>
</dbReference>
<keyword evidence="1" id="KW-0808">Transferase</keyword>
<keyword evidence="2" id="KW-1185">Reference proteome</keyword>
<dbReference type="EMBL" id="SMMG02000005">
    <property type="protein sequence ID" value="KAA3473665.1"/>
    <property type="molecule type" value="Genomic_DNA"/>
</dbReference>
<dbReference type="PANTHER" id="PTHR33116">
    <property type="entry name" value="REVERSE TRANSCRIPTASE ZINC-BINDING DOMAIN-CONTAINING PROTEIN-RELATED-RELATED"/>
    <property type="match status" value="1"/>
</dbReference>
<gene>
    <name evidence="1" type="ORF">EPI10_024027</name>
</gene>
<reference evidence="2" key="1">
    <citation type="journal article" date="2019" name="Plant Biotechnol. J.">
        <title>Genome sequencing of the Australian wild diploid species Gossypium australe highlights disease resistance and delayed gland morphogenesis.</title>
        <authorList>
            <person name="Cai Y."/>
            <person name="Cai X."/>
            <person name="Wang Q."/>
            <person name="Wang P."/>
            <person name="Zhang Y."/>
            <person name="Cai C."/>
            <person name="Xu Y."/>
            <person name="Wang K."/>
            <person name="Zhou Z."/>
            <person name="Wang C."/>
            <person name="Geng S."/>
            <person name="Li B."/>
            <person name="Dong Q."/>
            <person name="Hou Y."/>
            <person name="Wang H."/>
            <person name="Ai P."/>
            <person name="Liu Z."/>
            <person name="Yi F."/>
            <person name="Sun M."/>
            <person name="An G."/>
            <person name="Cheng J."/>
            <person name="Zhang Y."/>
            <person name="Shi Q."/>
            <person name="Xie Y."/>
            <person name="Shi X."/>
            <person name="Chang Y."/>
            <person name="Huang F."/>
            <person name="Chen Y."/>
            <person name="Hong S."/>
            <person name="Mi L."/>
            <person name="Sun Q."/>
            <person name="Zhang L."/>
            <person name="Zhou B."/>
            <person name="Peng R."/>
            <person name="Zhang X."/>
            <person name="Liu F."/>
        </authorList>
    </citation>
    <scope>NUCLEOTIDE SEQUENCE [LARGE SCALE GENOMIC DNA]</scope>
    <source>
        <strain evidence="2">cv. PA1801</strain>
    </source>
</reference>
<dbReference type="GO" id="GO:0003964">
    <property type="term" value="F:RNA-directed DNA polymerase activity"/>
    <property type="evidence" value="ECO:0007669"/>
    <property type="project" value="UniProtKB-KW"/>
</dbReference>
<proteinExistence type="predicted"/>
<keyword evidence="1" id="KW-0695">RNA-directed DNA polymerase</keyword>
<sequence length="177" mass="20151">MEWLGHSIRNANEVGNWSPIRLARDGLLLSHLFFAGDLILFGHADDNQAWVMKDILDEFCDYSGHRINMQKTNIFFSKSVDYSLRMGISDFFGFQEVTILGHYLGVPLLHDKVTSSTLCFVVDIVHITLAQLILLSIPTYFMQMMMVPKSVCDKIECMVRKFVWGSYNGSSKMALVS</sequence>
<dbReference type="Proteomes" id="UP000325315">
    <property type="component" value="Unassembled WGS sequence"/>
</dbReference>
<accession>A0A5B6VXD8</accession>
<dbReference type="OrthoDB" id="1434716at2759"/>
<evidence type="ECO:0000313" key="1">
    <source>
        <dbReference type="EMBL" id="KAA3473665.1"/>
    </source>
</evidence>
<keyword evidence="1" id="KW-0548">Nucleotidyltransferase</keyword>
<evidence type="ECO:0000313" key="2">
    <source>
        <dbReference type="Proteomes" id="UP000325315"/>
    </source>
</evidence>
<dbReference type="AlphaFoldDB" id="A0A5B6VXD8"/>
<name>A0A5B6VXD8_9ROSI</name>
<protein>
    <submittedName>
        <fullName evidence="1">LINE-1 reverse transcriptase isogeny</fullName>
    </submittedName>
</protein>
<comment type="caution">
    <text evidence="1">The sequence shown here is derived from an EMBL/GenBank/DDBJ whole genome shotgun (WGS) entry which is preliminary data.</text>
</comment>